<protein>
    <submittedName>
        <fullName evidence="6">Prefoldin subunit 5</fullName>
    </submittedName>
</protein>
<evidence type="ECO:0000313" key="7">
    <source>
        <dbReference type="Proteomes" id="UP001238088"/>
    </source>
</evidence>
<name>A0ABU0AFH8_9BACI</name>
<reference evidence="6 7" key="1">
    <citation type="submission" date="2023-07" db="EMBL/GenBank/DDBJ databases">
        <title>Genomic Encyclopedia of Type Strains, Phase IV (KMG-IV): sequencing the most valuable type-strain genomes for metagenomic binning, comparative biology and taxonomic classification.</title>
        <authorList>
            <person name="Goeker M."/>
        </authorList>
    </citation>
    <scope>NUCLEOTIDE SEQUENCE [LARGE SCALE GENOMIC DNA]</scope>
    <source>
        <strain evidence="6 7">DSM 23494</strain>
    </source>
</reference>
<dbReference type="PANTHER" id="PTHR34319">
    <property type="entry name" value="MAJOR EXPORTED PROTEIN"/>
    <property type="match status" value="1"/>
</dbReference>
<dbReference type="InterPro" id="IPR003615">
    <property type="entry name" value="HNH_nuc"/>
</dbReference>
<dbReference type="InterPro" id="IPR006829">
    <property type="entry name" value="LXG_dom"/>
</dbReference>
<keyword evidence="2" id="KW-0964">Secreted</keyword>
<feature type="coiled-coil region" evidence="4">
    <location>
        <begin position="20"/>
        <end position="91"/>
    </location>
</feature>
<comment type="subcellular location">
    <subcellularLocation>
        <location evidence="1">Secreted</location>
    </subcellularLocation>
</comment>
<evidence type="ECO:0000313" key="6">
    <source>
        <dbReference type="EMBL" id="MDQ0269193.1"/>
    </source>
</evidence>
<dbReference type="Pfam" id="PF04740">
    <property type="entry name" value="LXG"/>
    <property type="match status" value="1"/>
</dbReference>
<evidence type="ECO:0000256" key="3">
    <source>
        <dbReference type="ARBA" id="ARBA00034117"/>
    </source>
</evidence>
<proteinExistence type="inferred from homology"/>
<dbReference type="InterPro" id="IPR052947">
    <property type="entry name" value="T6SS_Hcp1_domain"/>
</dbReference>
<feature type="domain" description="LXG" evidence="5">
    <location>
        <begin position="7"/>
        <end position="242"/>
    </location>
</feature>
<evidence type="ECO:0000256" key="2">
    <source>
        <dbReference type="ARBA" id="ARBA00022525"/>
    </source>
</evidence>
<keyword evidence="7" id="KW-1185">Reference proteome</keyword>
<dbReference type="CDD" id="cd00085">
    <property type="entry name" value="HNHc"/>
    <property type="match status" value="1"/>
</dbReference>
<comment type="similarity">
    <text evidence="3">In the N-terminal section; belongs to the LXG family.</text>
</comment>
<dbReference type="RefSeq" id="WP_307472569.1">
    <property type="nucleotide sequence ID" value="NZ_JAUSUB010000003.1"/>
</dbReference>
<dbReference type="Pfam" id="PF14449">
    <property type="entry name" value="PT-TG"/>
    <property type="match status" value="1"/>
</dbReference>
<dbReference type="PANTHER" id="PTHR34319:SF7">
    <property type="entry name" value="HNH ENDONUCLEASE DOMAIN-CONTAINING PROTEIN"/>
    <property type="match status" value="1"/>
</dbReference>
<accession>A0ABU0AFH8</accession>
<evidence type="ECO:0000256" key="1">
    <source>
        <dbReference type="ARBA" id="ARBA00004613"/>
    </source>
</evidence>
<dbReference type="InterPro" id="IPR027797">
    <property type="entry name" value="PT-TG_dom"/>
</dbReference>
<gene>
    <name evidence="6" type="ORF">J2S17_001063</name>
</gene>
<organism evidence="6 7">
    <name type="scientific">Cytobacillus purgationiresistens</name>
    <dbReference type="NCBI Taxonomy" id="863449"/>
    <lineage>
        <taxon>Bacteria</taxon>
        <taxon>Bacillati</taxon>
        <taxon>Bacillota</taxon>
        <taxon>Bacilli</taxon>
        <taxon>Bacillales</taxon>
        <taxon>Bacillaceae</taxon>
        <taxon>Cytobacillus</taxon>
    </lineage>
</organism>
<dbReference type="Proteomes" id="UP001238088">
    <property type="component" value="Unassembled WGS sequence"/>
</dbReference>
<dbReference type="SUPFAM" id="SSF54060">
    <property type="entry name" value="His-Me finger endonucleases"/>
    <property type="match status" value="1"/>
</dbReference>
<dbReference type="EMBL" id="JAUSUB010000003">
    <property type="protein sequence ID" value="MDQ0269193.1"/>
    <property type="molecule type" value="Genomic_DNA"/>
</dbReference>
<evidence type="ECO:0000259" key="5">
    <source>
        <dbReference type="PROSITE" id="PS51756"/>
    </source>
</evidence>
<dbReference type="InterPro" id="IPR044925">
    <property type="entry name" value="His-Me_finger_sf"/>
</dbReference>
<keyword evidence="4" id="KW-0175">Coiled coil</keyword>
<sequence>MIERWSTLKVLNTEELHSGIEETVKDISRLNNQLNQIEQNIESILALEDSLKGEGGQSIRQFYQEAHLPFLAYFTNTLEDYERTLQGLRQDLHGLEPSSTGVIHQGFIENDVEQGLRKAENLTMNLTEDGNATIQSVSDIVSLPRLSASEFIKQVKQASNYAENTLQKLHLLDRSQTSKLETVEQDIRTLNQTVNEIKGLFQTGKLSISQYKPSQLGIQLGGLNIPNFSKLLAYGPMQVTHPAQTMVLNTEQYRVAGAEVKDVEENQSKLGWLSTGLDVVPGISNLKSGVEAISGKDFITGREIGNLERAALVAAIFGGPLVKGTTKVVKWGGKHLSNLKNFVNPDKIKSATDSVFQAVTKSFNSLRNTATELGRKIRNIRIPTPQFVMANGAHIPSPTLGERAQSVRDSIVMIAGKVKDGVGKGTGEGAEHVGRLKGKEVLLKDILEKEVSYTKRDREEFKQLRKKFNSSERKNFLQDLASDEKKIKQLFDAGLTETDIKNLKSGLVPDGYQVHHKLPLDDGGTNDFINLILIKNDPYHKVLTNSQKGLTKGMKVGDSINIKWPIPEGFIYPKTKK</sequence>
<dbReference type="PROSITE" id="PS51756">
    <property type="entry name" value="LXG"/>
    <property type="match status" value="1"/>
</dbReference>
<comment type="caution">
    <text evidence="6">The sequence shown here is derived from an EMBL/GenBank/DDBJ whole genome shotgun (WGS) entry which is preliminary data.</text>
</comment>
<evidence type="ECO:0000256" key="4">
    <source>
        <dbReference type="SAM" id="Coils"/>
    </source>
</evidence>